<name>A0A0D5C222_9ARCH</name>
<reference evidence="1 2" key="2">
    <citation type="journal article" date="2016" name="ISME J.">
        <title>Physiological and genomic characterization of two novel marine thaumarchaeal strains indicates niche differentiation.</title>
        <authorList>
            <person name="Bayer B."/>
            <person name="Vojvoda J."/>
            <person name="Offre P."/>
            <person name="Alves R.J."/>
            <person name="Elisabeth N.H."/>
            <person name="Garcia J.A."/>
            <person name="Volland J.M."/>
            <person name="Srivastava A."/>
            <person name="Schleper C."/>
            <person name="Herndl G.J."/>
        </authorList>
    </citation>
    <scope>NUCLEOTIDE SEQUENCE [LARGE SCALE GENOMIC DNA]</scope>
    <source>
        <strain evidence="1 2">NF5</strain>
    </source>
</reference>
<dbReference type="AlphaFoldDB" id="A0A0D5C222"/>
<dbReference type="KEGG" id="nin:NADRNF5_0674"/>
<dbReference type="STRING" id="1580092.NADRNF5_0674"/>
<evidence type="ECO:0000313" key="2">
    <source>
        <dbReference type="Proteomes" id="UP000032408"/>
    </source>
</evidence>
<dbReference type="RefSeq" id="WP_048115669.1">
    <property type="nucleotide sequence ID" value="NZ_CP011070.1"/>
</dbReference>
<sequence>MKRKNKFAIGYGILAVALVAVFALPMSNVVPNEESAFEIKDMFNVFNIIPAQADDPTTHNIEMTTKVLPDGRMAYQMVSHVIVQSDDDGDSEDITSRYDTYHQFLDQQ</sequence>
<gene>
    <name evidence="1" type="ORF">NADRNF5_0674</name>
</gene>
<protein>
    <submittedName>
        <fullName evidence="1">Uncharacterized protein</fullName>
    </submittedName>
</protein>
<evidence type="ECO:0000313" key="1">
    <source>
        <dbReference type="EMBL" id="AJW70370.1"/>
    </source>
</evidence>
<dbReference type="HOGENOM" id="CLU_2190912_0_0_2"/>
<reference evidence="2" key="1">
    <citation type="submission" date="2015-03" db="EMBL/GenBank/DDBJ databases">
        <title>Characterization of two novel Thaumarchaeota isolated from the Northern Adriatic Sea.</title>
        <authorList>
            <person name="Bayer B."/>
            <person name="Vojvoda J."/>
            <person name="Offre P."/>
            <person name="Srivastava A."/>
            <person name="Elisabeth N."/>
            <person name="Garcia J.A.L."/>
            <person name="Schleper C."/>
            <person name="Herndl G.J."/>
        </authorList>
    </citation>
    <scope>NUCLEOTIDE SEQUENCE [LARGE SCALE GENOMIC DNA]</scope>
    <source>
        <strain evidence="2">NF5</strain>
    </source>
</reference>
<proteinExistence type="predicted"/>
<keyword evidence="2" id="KW-1185">Reference proteome</keyword>
<dbReference type="Proteomes" id="UP000032408">
    <property type="component" value="Chromosome"/>
</dbReference>
<dbReference type="EMBL" id="CP011070">
    <property type="protein sequence ID" value="AJW70370.1"/>
    <property type="molecule type" value="Genomic_DNA"/>
</dbReference>
<organism evidence="1 2">
    <name type="scientific">Nitrosopumilus adriaticus</name>
    <dbReference type="NCBI Taxonomy" id="1580092"/>
    <lineage>
        <taxon>Archaea</taxon>
        <taxon>Nitrososphaerota</taxon>
        <taxon>Nitrososphaeria</taxon>
        <taxon>Nitrosopumilales</taxon>
        <taxon>Nitrosopumilaceae</taxon>
        <taxon>Nitrosopumilus</taxon>
    </lineage>
</organism>
<dbReference type="GeneID" id="24819903"/>
<accession>A0A0D5C222</accession>